<dbReference type="EMBL" id="QWDC01000006">
    <property type="protein sequence ID" value="RFZ90020.1"/>
    <property type="molecule type" value="Genomic_DNA"/>
</dbReference>
<keyword evidence="3" id="KW-1015">Disulfide bond</keyword>
<dbReference type="Pfam" id="PF08534">
    <property type="entry name" value="Redoxin"/>
    <property type="match status" value="1"/>
</dbReference>
<evidence type="ECO:0000313" key="8">
    <source>
        <dbReference type="Proteomes" id="UP000264217"/>
    </source>
</evidence>
<dbReference type="CDD" id="cd02966">
    <property type="entry name" value="TlpA_like_family"/>
    <property type="match status" value="1"/>
</dbReference>
<name>A0A372NN16_9SPHI</name>
<comment type="caution">
    <text evidence="7">The sequence shown here is derived from an EMBL/GenBank/DDBJ whole genome shotgun (WGS) entry which is preliminary data.</text>
</comment>
<feature type="signal peptide" evidence="5">
    <location>
        <begin position="1"/>
        <end position="18"/>
    </location>
</feature>
<dbReference type="SUPFAM" id="SSF52833">
    <property type="entry name" value="Thioredoxin-like"/>
    <property type="match status" value="1"/>
</dbReference>
<proteinExistence type="predicted"/>
<evidence type="ECO:0000313" key="7">
    <source>
        <dbReference type="EMBL" id="RFZ90020.1"/>
    </source>
</evidence>
<evidence type="ECO:0000256" key="3">
    <source>
        <dbReference type="ARBA" id="ARBA00023157"/>
    </source>
</evidence>
<dbReference type="PROSITE" id="PS51352">
    <property type="entry name" value="THIOREDOXIN_2"/>
    <property type="match status" value="1"/>
</dbReference>
<accession>A0A372NN16</accession>
<evidence type="ECO:0000256" key="5">
    <source>
        <dbReference type="SAM" id="SignalP"/>
    </source>
</evidence>
<dbReference type="OrthoDB" id="6399635at2"/>
<reference evidence="7 8" key="1">
    <citation type="submission" date="2018-08" db="EMBL/GenBank/DDBJ databases">
        <title>Mucilaginibacter sp. MYSH2.</title>
        <authorList>
            <person name="Seo T."/>
        </authorList>
    </citation>
    <scope>NUCLEOTIDE SEQUENCE [LARGE SCALE GENOMIC DNA]</scope>
    <source>
        <strain evidence="7 8">MYSH2</strain>
    </source>
</reference>
<keyword evidence="8" id="KW-1185">Reference proteome</keyword>
<evidence type="ECO:0000256" key="2">
    <source>
        <dbReference type="ARBA" id="ARBA00022748"/>
    </source>
</evidence>
<dbReference type="Gene3D" id="3.40.30.10">
    <property type="entry name" value="Glutaredoxin"/>
    <property type="match status" value="1"/>
</dbReference>
<evidence type="ECO:0000256" key="4">
    <source>
        <dbReference type="ARBA" id="ARBA00023284"/>
    </source>
</evidence>
<dbReference type="GO" id="GO:0017004">
    <property type="term" value="P:cytochrome complex assembly"/>
    <property type="evidence" value="ECO:0007669"/>
    <property type="project" value="UniProtKB-KW"/>
</dbReference>
<sequence length="508" mass="56517">MKKLFIAALICCSGYAQAQKVSPLAIEDKKMDAYLRNRKPATLTVQINNLPDSVKKVDIKYTLVQIGGPLQVTKHAETNAAGSAKIVLDQNLPYQQIWLKAGEYLYAGIYVNSGLTVNIDARLIPKDGAYMIGEGVTYSGSDGEFNTAMNENTLFKKAERGSLYDKLRALGSSRNMYDADKFTLKTDSVLSQLGKIDDEFITGHPKYGKAVKNETLSQFYGNICVAYWNSDMPAAVFNRLNAHLPLFTSNDGILYYQYLGIYTASRKRFKKEEALKGKLKLFDSLYTSQRSDVLKLLLLDEEKDNYRLSYPAIINSIKTGWCKKIAVAELTRVDANQKRVDSLFALSKKLEKADIGTPLLQLPFDASLYQLDTLANVDNFLLSLRSKFPNKALIIDFWATWCAPCLADMPYSKNLHQNNKDLPVEYIYLCTSSGSNINTWKNRIGDLGIPGTHIFVNDKIIDKLKSALNASSGFPAYVVTDVDGKIRLSGITSIGGLDKESLKKAVGL</sequence>
<organism evidence="7 8">
    <name type="scientific">Mucilaginibacter conchicola</name>
    <dbReference type="NCBI Taxonomy" id="2303333"/>
    <lineage>
        <taxon>Bacteria</taxon>
        <taxon>Pseudomonadati</taxon>
        <taxon>Bacteroidota</taxon>
        <taxon>Sphingobacteriia</taxon>
        <taxon>Sphingobacteriales</taxon>
        <taxon>Sphingobacteriaceae</taxon>
        <taxon>Mucilaginibacter</taxon>
    </lineage>
</organism>
<feature type="domain" description="Thioredoxin" evidence="6">
    <location>
        <begin position="353"/>
        <end position="508"/>
    </location>
</feature>
<gene>
    <name evidence="7" type="ORF">D0C36_23620</name>
</gene>
<dbReference type="Proteomes" id="UP000264217">
    <property type="component" value="Unassembled WGS sequence"/>
</dbReference>
<dbReference type="GO" id="GO:0016491">
    <property type="term" value="F:oxidoreductase activity"/>
    <property type="evidence" value="ECO:0007669"/>
    <property type="project" value="InterPro"/>
</dbReference>
<dbReference type="InterPro" id="IPR050553">
    <property type="entry name" value="Thioredoxin_ResA/DsbE_sf"/>
</dbReference>
<comment type="subcellular location">
    <subcellularLocation>
        <location evidence="1">Cell envelope</location>
    </subcellularLocation>
</comment>
<dbReference type="InterPro" id="IPR036249">
    <property type="entry name" value="Thioredoxin-like_sf"/>
</dbReference>
<dbReference type="PANTHER" id="PTHR42852">
    <property type="entry name" value="THIOL:DISULFIDE INTERCHANGE PROTEIN DSBE"/>
    <property type="match status" value="1"/>
</dbReference>
<dbReference type="GO" id="GO:0030313">
    <property type="term" value="C:cell envelope"/>
    <property type="evidence" value="ECO:0007669"/>
    <property type="project" value="UniProtKB-SubCell"/>
</dbReference>
<keyword evidence="5" id="KW-0732">Signal</keyword>
<dbReference type="AlphaFoldDB" id="A0A372NN16"/>
<dbReference type="RefSeq" id="WP_117394204.1">
    <property type="nucleotide sequence ID" value="NZ_QWDC01000006.1"/>
</dbReference>
<feature type="chain" id="PRO_5016852767" description="Thioredoxin domain-containing protein" evidence="5">
    <location>
        <begin position="19"/>
        <end position="508"/>
    </location>
</feature>
<evidence type="ECO:0000256" key="1">
    <source>
        <dbReference type="ARBA" id="ARBA00004196"/>
    </source>
</evidence>
<dbReference type="InterPro" id="IPR013766">
    <property type="entry name" value="Thioredoxin_domain"/>
</dbReference>
<keyword evidence="2" id="KW-0201">Cytochrome c-type biogenesis</keyword>
<keyword evidence="4" id="KW-0676">Redox-active center</keyword>
<dbReference type="InterPro" id="IPR013740">
    <property type="entry name" value="Redoxin"/>
</dbReference>
<dbReference type="PANTHER" id="PTHR42852:SF6">
    <property type="entry name" value="THIOL:DISULFIDE INTERCHANGE PROTEIN DSBE"/>
    <property type="match status" value="1"/>
</dbReference>
<evidence type="ECO:0000259" key="6">
    <source>
        <dbReference type="PROSITE" id="PS51352"/>
    </source>
</evidence>
<protein>
    <recommendedName>
        <fullName evidence="6">Thioredoxin domain-containing protein</fullName>
    </recommendedName>
</protein>